<feature type="region of interest" description="Disordered" evidence="1">
    <location>
        <begin position="71"/>
        <end position="119"/>
    </location>
</feature>
<comment type="caution">
    <text evidence="2">The sequence shown here is derived from an EMBL/GenBank/DDBJ whole genome shotgun (WGS) entry which is preliminary data.</text>
</comment>
<accession>A0AAV3Q118</accession>
<feature type="compositionally biased region" description="Low complexity" evidence="1">
    <location>
        <begin position="71"/>
        <end position="85"/>
    </location>
</feature>
<evidence type="ECO:0000313" key="3">
    <source>
        <dbReference type="Proteomes" id="UP001454036"/>
    </source>
</evidence>
<evidence type="ECO:0000256" key="1">
    <source>
        <dbReference type="SAM" id="MobiDB-lite"/>
    </source>
</evidence>
<sequence>MFGLFRSGSRSSVFSYKSTTRQIYDPVYINARASNVPANATPPIAALLTPLSDGVVGVWLPGPGAGASAFPSGVGAGEGESSVTGEGDGVGDEVVGAGVGDGVVGGEEGGGVGGAKTGG</sequence>
<name>A0AAV3Q118_LITER</name>
<protein>
    <submittedName>
        <fullName evidence="2">Uncharacterized protein</fullName>
    </submittedName>
</protein>
<proteinExistence type="predicted"/>
<dbReference type="AlphaFoldDB" id="A0AAV3Q118"/>
<dbReference type="Proteomes" id="UP001454036">
    <property type="component" value="Unassembled WGS sequence"/>
</dbReference>
<evidence type="ECO:0000313" key="2">
    <source>
        <dbReference type="EMBL" id="GAA0157419.1"/>
    </source>
</evidence>
<keyword evidence="3" id="KW-1185">Reference proteome</keyword>
<dbReference type="EMBL" id="BAABME010003102">
    <property type="protein sequence ID" value="GAA0157419.1"/>
    <property type="molecule type" value="Genomic_DNA"/>
</dbReference>
<feature type="compositionally biased region" description="Gly residues" evidence="1">
    <location>
        <begin position="97"/>
        <end position="119"/>
    </location>
</feature>
<reference evidence="2 3" key="1">
    <citation type="submission" date="2024-01" db="EMBL/GenBank/DDBJ databases">
        <title>The complete chloroplast genome sequence of Lithospermum erythrorhizon: insights into the phylogenetic relationship among Boraginaceae species and the maternal lineages of purple gromwells.</title>
        <authorList>
            <person name="Okada T."/>
            <person name="Watanabe K."/>
        </authorList>
    </citation>
    <scope>NUCLEOTIDE SEQUENCE [LARGE SCALE GENOMIC DNA]</scope>
</reference>
<organism evidence="2 3">
    <name type="scientific">Lithospermum erythrorhizon</name>
    <name type="common">Purple gromwell</name>
    <name type="synonym">Lithospermum officinale var. erythrorhizon</name>
    <dbReference type="NCBI Taxonomy" id="34254"/>
    <lineage>
        <taxon>Eukaryota</taxon>
        <taxon>Viridiplantae</taxon>
        <taxon>Streptophyta</taxon>
        <taxon>Embryophyta</taxon>
        <taxon>Tracheophyta</taxon>
        <taxon>Spermatophyta</taxon>
        <taxon>Magnoliopsida</taxon>
        <taxon>eudicotyledons</taxon>
        <taxon>Gunneridae</taxon>
        <taxon>Pentapetalae</taxon>
        <taxon>asterids</taxon>
        <taxon>lamiids</taxon>
        <taxon>Boraginales</taxon>
        <taxon>Boraginaceae</taxon>
        <taxon>Boraginoideae</taxon>
        <taxon>Lithospermeae</taxon>
        <taxon>Lithospermum</taxon>
    </lineage>
</organism>
<gene>
    <name evidence="2" type="ORF">LIER_14689</name>
</gene>